<evidence type="ECO:0000313" key="4">
    <source>
        <dbReference type="Proteomes" id="UP000266188"/>
    </source>
</evidence>
<feature type="region of interest" description="Disordered" evidence="1">
    <location>
        <begin position="131"/>
        <end position="423"/>
    </location>
</feature>
<feature type="compositionally biased region" description="Basic and acidic residues" evidence="1">
    <location>
        <begin position="243"/>
        <end position="258"/>
    </location>
</feature>
<feature type="compositionally biased region" description="Low complexity" evidence="1">
    <location>
        <begin position="192"/>
        <end position="201"/>
    </location>
</feature>
<evidence type="ECO:0000313" key="3">
    <source>
        <dbReference type="EMBL" id="RJE22055.1"/>
    </source>
</evidence>
<dbReference type="Pfam" id="PF09816">
    <property type="entry name" value="EAF"/>
    <property type="match status" value="1"/>
</dbReference>
<proteinExistence type="predicted"/>
<evidence type="ECO:0000256" key="1">
    <source>
        <dbReference type="SAM" id="MobiDB-lite"/>
    </source>
</evidence>
<feature type="compositionally biased region" description="Basic and acidic residues" evidence="1">
    <location>
        <begin position="266"/>
        <end position="276"/>
    </location>
</feature>
<comment type="caution">
    <text evidence="3">The sequence shown here is derived from an EMBL/GenBank/DDBJ whole genome shotgun (WGS) entry which is preliminary data.</text>
</comment>
<feature type="compositionally biased region" description="Polar residues" evidence="1">
    <location>
        <begin position="324"/>
        <end position="333"/>
    </location>
</feature>
<dbReference type="AlphaFoldDB" id="A0A3A2ZVN5"/>
<feature type="compositionally biased region" description="Polar residues" evidence="1">
    <location>
        <begin position="401"/>
        <end position="410"/>
    </location>
</feature>
<keyword evidence="4" id="KW-1185">Reference proteome</keyword>
<feature type="domain" description="Transcription elongation factor Eaf N-terminal" evidence="2">
    <location>
        <begin position="20"/>
        <end position="131"/>
    </location>
</feature>
<feature type="compositionally biased region" description="Low complexity" evidence="1">
    <location>
        <begin position="299"/>
        <end position="308"/>
    </location>
</feature>
<evidence type="ECO:0000259" key="2">
    <source>
        <dbReference type="Pfam" id="PF09816"/>
    </source>
</evidence>
<dbReference type="STRING" id="2070753.A0A3A2ZVN5"/>
<feature type="compositionally biased region" description="Polar residues" evidence="1">
    <location>
        <begin position="202"/>
        <end position="211"/>
    </location>
</feature>
<feature type="compositionally biased region" description="Polar residues" evidence="1">
    <location>
        <begin position="141"/>
        <end position="153"/>
    </location>
</feature>
<protein>
    <recommendedName>
        <fullName evidence="2">Transcription elongation factor Eaf N-terminal domain-containing protein</fullName>
    </recommendedName>
</protein>
<feature type="compositionally biased region" description="Low complexity" evidence="1">
    <location>
        <begin position="379"/>
        <end position="388"/>
    </location>
</feature>
<dbReference type="EMBL" id="MVGC01000189">
    <property type="protein sequence ID" value="RJE22055.1"/>
    <property type="molecule type" value="Genomic_DNA"/>
</dbReference>
<feature type="compositionally biased region" description="Acidic residues" evidence="1">
    <location>
        <begin position="414"/>
        <end position="423"/>
    </location>
</feature>
<gene>
    <name evidence="3" type="ORF">PHISCL_05602</name>
</gene>
<dbReference type="Proteomes" id="UP000266188">
    <property type="component" value="Unassembled WGS sequence"/>
</dbReference>
<feature type="compositionally biased region" description="Low complexity" evidence="1">
    <location>
        <begin position="277"/>
        <end position="288"/>
    </location>
</feature>
<sequence>MATSALSTNDFIDPTKHAEYPIILSDQLSGKDTSQQARLININYNYKSKSVSDHQRLTITRDSKDKDLYNLTITDKAPNTEHLTYAYEGSIDPTQNVSALEQNLVVLFDPDRKVFVLEPVSTQLNFNIRSSSVKSEKQAIEHSTQLKTLQSEENGLGDGRAPDGDDGDDGPADASNPYDYRHFLTKSDETTSKPPSTISTPNAQPSTSNADSPLTPATTKPASTKPPTSNKQKPKSDANPLRQKKDTTKPAAKAETDQPKPSVKPLVDEDKMEESKSSPSDAGSALSSQKLAPSPGSNIIIDGDLIIDMGSPPPSRTFKVNPAHFSSNNTPSNIVDDEDEMEHLRLPSPANDFGQPSTSGTLEAPPSNENEDDDDDGLAAEMEAAFEQSAREEEEARSQQYSNPPSQQHHIPSEDESEVSEEE</sequence>
<reference evidence="4" key="1">
    <citation type="submission" date="2017-02" db="EMBL/GenBank/DDBJ databases">
        <authorList>
            <person name="Tafer H."/>
            <person name="Lopandic K."/>
        </authorList>
    </citation>
    <scope>NUCLEOTIDE SEQUENCE [LARGE SCALE GENOMIC DNA]</scope>
    <source>
        <strain evidence="4">CBS 366.77</strain>
    </source>
</reference>
<feature type="compositionally biased region" description="Acidic residues" evidence="1">
    <location>
        <begin position="369"/>
        <end position="378"/>
    </location>
</feature>
<dbReference type="OrthoDB" id="125903at2759"/>
<organism evidence="3 4">
    <name type="scientific">Aspergillus sclerotialis</name>
    <dbReference type="NCBI Taxonomy" id="2070753"/>
    <lineage>
        <taxon>Eukaryota</taxon>
        <taxon>Fungi</taxon>
        <taxon>Dikarya</taxon>
        <taxon>Ascomycota</taxon>
        <taxon>Pezizomycotina</taxon>
        <taxon>Eurotiomycetes</taxon>
        <taxon>Eurotiomycetidae</taxon>
        <taxon>Eurotiales</taxon>
        <taxon>Aspergillaceae</taxon>
        <taxon>Aspergillus</taxon>
        <taxon>Aspergillus subgen. Polypaecilum</taxon>
    </lineage>
</organism>
<dbReference type="InterPro" id="IPR019194">
    <property type="entry name" value="Tscrpt_elong_fac_Eaf_N"/>
</dbReference>
<accession>A0A3A2ZVN5</accession>
<name>A0A3A2ZVN5_9EURO</name>
<feature type="compositionally biased region" description="Low complexity" evidence="1">
    <location>
        <begin position="212"/>
        <end position="229"/>
    </location>
</feature>
<feature type="compositionally biased region" description="Basic and acidic residues" evidence="1">
    <location>
        <begin position="179"/>
        <end position="191"/>
    </location>
</feature>